<comment type="similarity">
    <text evidence="1">Belongs to the ROK (NagC/XylR) family.</text>
</comment>
<dbReference type="PANTHER" id="PTHR18964">
    <property type="entry name" value="ROK (REPRESSOR, ORF, KINASE) FAMILY"/>
    <property type="match status" value="1"/>
</dbReference>
<evidence type="ECO:0000256" key="1">
    <source>
        <dbReference type="ARBA" id="ARBA00006479"/>
    </source>
</evidence>
<keyword evidence="2" id="KW-0418">Kinase</keyword>
<keyword evidence="2" id="KW-0808">Transferase</keyword>
<dbReference type="InterPro" id="IPR043129">
    <property type="entry name" value="ATPase_NBD"/>
</dbReference>
<dbReference type="STRING" id="226505.SAMN05444394_0759"/>
<organism evidence="2 3">
    <name type="scientific">Algoriphagus halophilus</name>
    <dbReference type="NCBI Taxonomy" id="226505"/>
    <lineage>
        <taxon>Bacteria</taxon>
        <taxon>Pseudomonadati</taxon>
        <taxon>Bacteroidota</taxon>
        <taxon>Cytophagia</taxon>
        <taxon>Cytophagales</taxon>
        <taxon>Cyclobacteriaceae</taxon>
        <taxon>Algoriphagus</taxon>
    </lineage>
</organism>
<evidence type="ECO:0000313" key="3">
    <source>
        <dbReference type="Proteomes" id="UP000185221"/>
    </source>
</evidence>
<evidence type="ECO:0000313" key="2">
    <source>
        <dbReference type="EMBL" id="SIN68940.1"/>
    </source>
</evidence>
<proteinExistence type="inferred from homology"/>
<dbReference type="PANTHER" id="PTHR18964:SF149">
    <property type="entry name" value="BIFUNCTIONAL UDP-N-ACETYLGLUCOSAMINE 2-EPIMERASE_N-ACETYLMANNOSAMINE KINASE"/>
    <property type="match status" value="1"/>
</dbReference>
<dbReference type="Gene3D" id="3.30.420.40">
    <property type="match status" value="3"/>
</dbReference>
<dbReference type="GO" id="GO:0016301">
    <property type="term" value="F:kinase activity"/>
    <property type="evidence" value="ECO:0007669"/>
    <property type="project" value="UniProtKB-KW"/>
</dbReference>
<dbReference type="RefSeq" id="WP_074223484.1">
    <property type="nucleotide sequence ID" value="NZ_FSRC01000001.1"/>
</dbReference>
<dbReference type="EMBL" id="FSRC01000001">
    <property type="protein sequence ID" value="SIN68940.1"/>
    <property type="molecule type" value="Genomic_DNA"/>
</dbReference>
<gene>
    <name evidence="2" type="ORF">SAMN05444394_0759</name>
</gene>
<dbReference type="Pfam" id="PF00480">
    <property type="entry name" value="ROK"/>
    <property type="match status" value="1"/>
</dbReference>
<dbReference type="AlphaFoldDB" id="A0A1N6DDP7"/>
<sequence>MIQIGVDIGGSHISAAKIKLGNRTSDCYDVYEADVDTFGDQESIISAWTKIIKKAAGNAKEFQVGIAMPGPYDYQQGVSLIKDQGKMASLYRHSVKNLLAESLGIHPSNLVFTNDAEAFLIGESFAGAGRAFQNSIGITLGTGLGSAIKVLDVVKDAKLWTAPFRDGIAEDYLGTAWFKNFALTKFGLEIEGVKDLISPEFDPEVSHQLFTSFGKAFGEFLFPYLSRLHSEGVVLGGKISLAADYFLPSTQSYLETMGYPVPFTISELGEKAALIGACLPFYTE</sequence>
<keyword evidence="3" id="KW-1185">Reference proteome</keyword>
<dbReference type="CDD" id="cd23763">
    <property type="entry name" value="ASKHA_ATPase_ROK"/>
    <property type="match status" value="1"/>
</dbReference>
<accession>A0A1N6DDP7</accession>
<dbReference type="InterPro" id="IPR000600">
    <property type="entry name" value="ROK"/>
</dbReference>
<name>A0A1N6DDP7_9BACT</name>
<dbReference type="SUPFAM" id="SSF53067">
    <property type="entry name" value="Actin-like ATPase domain"/>
    <property type="match status" value="1"/>
</dbReference>
<dbReference type="Proteomes" id="UP000185221">
    <property type="component" value="Unassembled WGS sequence"/>
</dbReference>
<protein>
    <submittedName>
        <fullName evidence="2">Glucokinase</fullName>
    </submittedName>
</protein>
<reference evidence="3" key="1">
    <citation type="submission" date="2016-11" db="EMBL/GenBank/DDBJ databases">
        <authorList>
            <person name="Varghese N."/>
            <person name="Submissions S."/>
        </authorList>
    </citation>
    <scope>NUCLEOTIDE SEQUENCE [LARGE SCALE GENOMIC DNA]</scope>
    <source>
        <strain evidence="3">DSM 15292</strain>
    </source>
</reference>
<dbReference type="OrthoDB" id="49666at2"/>